<dbReference type="Proteomes" id="UP000541352">
    <property type="component" value="Unassembled WGS sequence"/>
</dbReference>
<keyword evidence="1" id="KW-0472">Membrane</keyword>
<accession>A0A7W5ZQZ7</accession>
<reference evidence="2 3" key="1">
    <citation type="submission" date="2020-08" db="EMBL/GenBank/DDBJ databases">
        <title>Genomic Encyclopedia of Type Strains, Phase IV (KMG-IV): sequencing the most valuable type-strain genomes for metagenomic binning, comparative biology and taxonomic classification.</title>
        <authorList>
            <person name="Goeker M."/>
        </authorList>
    </citation>
    <scope>NUCLEOTIDE SEQUENCE [LARGE SCALE GENOMIC DNA]</scope>
    <source>
        <strain evidence="2 3">DSM 17976</strain>
    </source>
</reference>
<keyword evidence="1" id="KW-0812">Transmembrane</keyword>
<protein>
    <submittedName>
        <fullName evidence="2">Uncharacterized protein</fullName>
    </submittedName>
</protein>
<gene>
    <name evidence="2" type="ORF">FHS57_005537</name>
</gene>
<feature type="transmembrane region" description="Helical" evidence="1">
    <location>
        <begin position="27"/>
        <end position="47"/>
    </location>
</feature>
<comment type="caution">
    <text evidence="2">The sequence shown here is derived from an EMBL/GenBank/DDBJ whole genome shotgun (WGS) entry which is preliminary data.</text>
</comment>
<feature type="transmembrane region" description="Helical" evidence="1">
    <location>
        <begin position="59"/>
        <end position="80"/>
    </location>
</feature>
<evidence type="ECO:0000313" key="3">
    <source>
        <dbReference type="Proteomes" id="UP000541352"/>
    </source>
</evidence>
<dbReference type="EMBL" id="JACIBY010000017">
    <property type="protein sequence ID" value="MBB3841509.1"/>
    <property type="molecule type" value="Genomic_DNA"/>
</dbReference>
<keyword evidence="1" id="KW-1133">Transmembrane helix</keyword>
<dbReference type="AlphaFoldDB" id="A0A7W5ZQZ7"/>
<organism evidence="2 3">
    <name type="scientific">Runella defluvii</name>
    <dbReference type="NCBI Taxonomy" id="370973"/>
    <lineage>
        <taxon>Bacteria</taxon>
        <taxon>Pseudomonadati</taxon>
        <taxon>Bacteroidota</taxon>
        <taxon>Cytophagia</taxon>
        <taxon>Cytophagales</taxon>
        <taxon>Spirosomataceae</taxon>
        <taxon>Runella</taxon>
    </lineage>
</organism>
<proteinExistence type="predicted"/>
<evidence type="ECO:0000313" key="2">
    <source>
        <dbReference type="EMBL" id="MBB3841509.1"/>
    </source>
</evidence>
<keyword evidence="3" id="KW-1185">Reference proteome</keyword>
<sequence length="95" mass="10624">MKPEKLAALTDEQLLKQKKIIKNTHNIILATGVVAMLLAFIMFGYHIGKDAATGGQSTFYYKPLLPFVFIFIIGNVVVLSEKKSIDDEIKKRKLG</sequence>
<dbReference type="RefSeq" id="WP_183979226.1">
    <property type="nucleotide sequence ID" value="NZ_JACIBY010000017.1"/>
</dbReference>
<name>A0A7W5ZQZ7_9BACT</name>
<evidence type="ECO:0000256" key="1">
    <source>
        <dbReference type="SAM" id="Phobius"/>
    </source>
</evidence>